<dbReference type="SUPFAM" id="SSF47203">
    <property type="entry name" value="Acyl-CoA dehydrogenase C-terminal domain-like"/>
    <property type="match status" value="1"/>
</dbReference>
<evidence type="ECO:0000256" key="6">
    <source>
        <dbReference type="RuleBase" id="RU362125"/>
    </source>
</evidence>
<dbReference type="Pfam" id="PF02770">
    <property type="entry name" value="Acyl-CoA_dh_M"/>
    <property type="match status" value="1"/>
</dbReference>
<evidence type="ECO:0000313" key="10">
    <source>
        <dbReference type="EMBL" id="GES22022.1"/>
    </source>
</evidence>
<accession>A0A5M3XM99</accession>
<dbReference type="AlphaFoldDB" id="A0A5M3XM99"/>
<reference evidence="10 11" key="1">
    <citation type="submission" date="2019-10" db="EMBL/GenBank/DDBJ databases">
        <title>Whole genome shotgun sequence of Acrocarpospora pleiomorpha NBRC 16267.</title>
        <authorList>
            <person name="Ichikawa N."/>
            <person name="Kimura A."/>
            <person name="Kitahashi Y."/>
            <person name="Komaki H."/>
            <person name="Oguchi A."/>
        </authorList>
    </citation>
    <scope>NUCLEOTIDE SEQUENCE [LARGE SCALE GENOMIC DNA]</scope>
    <source>
        <strain evidence="10 11">NBRC 16267</strain>
    </source>
</reference>
<proteinExistence type="inferred from homology"/>
<evidence type="ECO:0000259" key="9">
    <source>
        <dbReference type="Pfam" id="PF02771"/>
    </source>
</evidence>
<comment type="similarity">
    <text evidence="2 6">Belongs to the acyl-CoA dehydrogenase family.</text>
</comment>
<dbReference type="GO" id="GO:0016627">
    <property type="term" value="F:oxidoreductase activity, acting on the CH-CH group of donors"/>
    <property type="evidence" value="ECO:0007669"/>
    <property type="project" value="InterPro"/>
</dbReference>
<dbReference type="Gene3D" id="2.40.110.10">
    <property type="entry name" value="Butyryl-CoA Dehydrogenase, subunit A, domain 2"/>
    <property type="match status" value="1"/>
</dbReference>
<dbReference type="GO" id="GO:0005886">
    <property type="term" value="C:plasma membrane"/>
    <property type="evidence" value="ECO:0007669"/>
    <property type="project" value="TreeGrafter"/>
</dbReference>
<dbReference type="InterPro" id="IPR009075">
    <property type="entry name" value="AcylCo_DH/oxidase_C"/>
</dbReference>
<dbReference type="InterPro" id="IPR046373">
    <property type="entry name" value="Acyl-CoA_Oxase/DH_mid-dom_sf"/>
</dbReference>
<feature type="domain" description="Acyl-CoA oxidase/dehydrogenase middle" evidence="8">
    <location>
        <begin position="120"/>
        <end position="217"/>
    </location>
</feature>
<dbReference type="FunFam" id="2.40.110.10:FF:000011">
    <property type="entry name" value="Acyl-CoA dehydrogenase FadE34"/>
    <property type="match status" value="1"/>
</dbReference>
<dbReference type="Proteomes" id="UP000377595">
    <property type="component" value="Unassembled WGS sequence"/>
</dbReference>
<feature type="domain" description="Acyl-CoA dehydrogenase/oxidase N-terminal" evidence="9">
    <location>
        <begin position="4"/>
        <end position="115"/>
    </location>
</feature>
<evidence type="ECO:0000256" key="4">
    <source>
        <dbReference type="ARBA" id="ARBA00022827"/>
    </source>
</evidence>
<dbReference type="SUPFAM" id="SSF56645">
    <property type="entry name" value="Acyl-CoA dehydrogenase NM domain-like"/>
    <property type="match status" value="1"/>
</dbReference>
<keyword evidence="11" id="KW-1185">Reference proteome</keyword>
<evidence type="ECO:0000256" key="5">
    <source>
        <dbReference type="ARBA" id="ARBA00023002"/>
    </source>
</evidence>
<dbReference type="Pfam" id="PF02771">
    <property type="entry name" value="Acyl-CoA_dh_N"/>
    <property type="match status" value="1"/>
</dbReference>
<evidence type="ECO:0000256" key="2">
    <source>
        <dbReference type="ARBA" id="ARBA00009347"/>
    </source>
</evidence>
<dbReference type="Pfam" id="PF00441">
    <property type="entry name" value="Acyl-CoA_dh_1"/>
    <property type="match status" value="1"/>
</dbReference>
<dbReference type="PANTHER" id="PTHR43292">
    <property type="entry name" value="ACYL-COA DEHYDROGENASE"/>
    <property type="match status" value="1"/>
</dbReference>
<protein>
    <submittedName>
        <fullName evidence="10">Putative acyl-CoA dehydrogenase FadE17</fullName>
    </submittedName>
</protein>
<dbReference type="EMBL" id="BLAF01000027">
    <property type="protein sequence ID" value="GES22022.1"/>
    <property type="molecule type" value="Genomic_DNA"/>
</dbReference>
<dbReference type="InterPro" id="IPR052161">
    <property type="entry name" value="Mycobact_Acyl-CoA_DH"/>
</dbReference>
<keyword evidence="5 6" id="KW-0560">Oxidoreductase</keyword>
<dbReference type="GO" id="GO:0050660">
    <property type="term" value="F:flavin adenine dinucleotide binding"/>
    <property type="evidence" value="ECO:0007669"/>
    <property type="project" value="InterPro"/>
</dbReference>
<evidence type="ECO:0000259" key="7">
    <source>
        <dbReference type="Pfam" id="PF00441"/>
    </source>
</evidence>
<dbReference type="RefSeq" id="WP_170321641.1">
    <property type="nucleotide sequence ID" value="NZ_BAAAHM010000030.1"/>
</dbReference>
<dbReference type="Gene3D" id="1.10.540.10">
    <property type="entry name" value="Acyl-CoA dehydrogenase/oxidase, N-terminal domain"/>
    <property type="match status" value="1"/>
</dbReference>
<dbReference type="InterPro" id="IPR006091">
    <property type="entry name" value="Acyl-CoA_Oxase/DH_mid-dom"/>
</dbReference>
<evidence type="ECO:0000313" key="11">
    <source>
        <dbReference type="Proteomes" id="UP000377595"/>
    </source>
</evidence>
<evidence type="ECO:0000259" key="8">
    <source>
        <dbReference type="Pfam" id="PF02770"/>
    </source>
</evidence>
<sequence>MTRDVTEFRARAREWLAGHVPREPLGPYTSPEGFERHRAWERVLFQGGYAAVDWPEEYGGRGADLFHTIAFAEEYYRAGAPARVNMGGLYLLGPILMKYGTPSQRARWIPRLLSCEDIWCQGFSEPESGSDLASLRTQAVREGEEFVVNGQKIWTSLGAFADWIFALVRTDPEAGRENKHRGITFLCVDLRSPGVEVRPLAMVDGTEGFAEVFFTDVRVPVANAVGEIGDGWRVAMSTLGFERGAVFGDHAKYSADVASFAELVRARGLAGDALALDELGRLFVETEVYRANVYRLAELAEGGADLDARASVNKLFWTETQHHIFTAGLDLMGGLAALGGGSPAARAALTPRAAEAWADWHHRYWYARAAMIFGGTSEIQRNIISERLLGLPREPR</sequence>
<dbReference type="InterPro" id="IPR013786">
    <property type="entry name" value="AcylCoA_DH/ox_N"/>
</dbReference>
<organism evidence="10 11">
    <name type="scientific">Acrocarpospora pleiomorpha</name>
    <dbReference type="NCBI Taxonomy" id="90975"/>
    <lineage>
        <taxon>Bacteria</taxon>
        <taxon>Bacillati</taxon>
        <taxon>Actinomycetota</taxon>
        <taxon>Actinomycetes</taxon>
        <taxon>Streptosporangiales</taxon>
        <taxon>Streptosporangiaceae</taxon>
        <taxon>Acrocarpospora</taxon>
    </lineage>
</organism>
<keyword evidence="3 6" id="KW-0285">Flavoprotein</keyword>
<dbReference type="Gene3D" id="1.20.140.10">
    <property type="entry name" value="Butyryl-CoA Dehydrogenase, subunit A, domain 3"/>
    <property type="match status" value="1"/>
</dbReference>
<gene>
    <name evidence="10" type="primary">fadE17</name>
    <name evidence="10" type="ORF">Aple_049190</name>
</gene>
<dbReference type="InterPro" id="IPR036250">
    <property type="entry name" value="AcylCo_DH-like_C"/>
</dbReference>
<evidence type="ECO:0000256" key="1">
    <source>
        <dbReference type="ARBA" id="ARBA00001974"/>
    </source>
</evidence>
<comment type="caution">
    <text evidence="10">The sequence shown here is derived from an EMBL/GenBank/DDBJ whole genome shotgun (WGS) entry which is preliminary data.</text>
</comment>
<keyword evidence="4 6" id="KW-0274">FAD</keyword>
<feature type="domain" description="Acyl-CoA dehydrogenase/oxidase C-terminal" evidence="7">
    <location>
        <begin position="229"/>
        <end position="389"/>
    </location>
</feature>
<dbReference type="InterPro" id="IPR037069">
    <property type="entry name" value="AcylCoA_DH/ox_N_sf"/>
</dbReference>
<evidence type="ECO:0000256" key="3">
    <source>
        <dbReference type="ARBA" id="ARBA00022630"/>
    </source>
</evidence>
<comment type="cofactor">
    <cofactor evidence="1 6">
        <name>FAD</name>
        <dbReference type="ChEBI" id="CHEBI:57692"/>
    </cofactor>
</comment>
<dbReference type="PANTHER" id="PTHR43292:SF3">
    <property type="entry name" value="ACYL-COA DEHYDROGENASE FADE29"/>
    <property type="match status" value="1"/>
</dbReference>
<dbReference type="InterPro" id="IPR009100">
    <property type="entry name" value="AcylCoA_DH/oxidase_NM_dom_sf"/>
</dbReference>
<name>A0A5M3XM99_9ACTN</name>